<dbReference type="PANTHER" id="PTHR11819">
    <property type="entry name" value="SOLUTE CARRIER FAMILY 5"/>
    <property type="match status" value="1"/>
</dbReference>
<keyword evidence="3 7" id="KW-0812">Transmembrane</keyword>
<comment type="subcellular location">
    <subcellularLocation>
        <location evidence="1">Membrane</location>
        <topology evidence="1">Multi-pass membrane protein</topology>
    </subcellularLocation>
</comment>
<feature type="transmembrane region" description="Helical" evidence="7">
    <location>
        <begin position="528"/>
        <end position="546"/>
    </location>
</feature>
<feature type="transmembrane region" description="Helical" evidence="7">
    <location>
        <begin position="423"/>
        <end position="443"/>
    </location>
</feature>
<dbReference type="InterPro" id="IPR038377">
    <property type="entry name" value="Na/Glc_symporter_sf"/>
</dbReference>
<dbReference type="GO" id="GO:0005886">
    <property type="term" value="C:plasma membrane"/>
    <property type="evidence" value="ECO:0007669"/>
    <property type="project" value="TreeGrafter"/>
</dbReference>
<feature type="transmembrane region" description="Helical" evidence="7">
    <location>
        <begin position="303"/>
        <end position="329"/>
    </location>
</feature>
<feature type="transmembrane region" description="Helical" evidence="7">
    <location>
        <begin position="264"/>
        <end position="283"/>
    </location>
</feature>
<dbReference type="PANTHER" id="PTHR11819:SF195">
    <property type="entry name" value="SODIUM_GLUCOSE COTRANSPORTER 4"/>
    <property type="match status" value="1"/>
</dbReference>
<reference evidence="8 9" key="1">
    <citation type="submission" date="2019-01" db="EMBL/GenBank/DDBJ databases">
        <title>Lacunisphaera sp. strain TWA-58.</title>
        <authorList>
            <person name="Chen W.-M."/>
        </authorList>
    </citation>
    <scope>NUCLEOTIDE SEQUENCE [LARGE SCALE GENOMIC DNA]</scope>
    <source>
        <strain evidence="8 9">TWA-58</strain>
    </source>
</reference>
<dbReference type="GO" id="GO:0005412">
    <property type="term" value="F:D-glucose:sodium symporter activity"/>
    <property type="evidence" value="ECO:0007669"/>
    <property type="project" value="TreeGrafter"/>
</dbReference>
<dbReference type="InterPro" id="IPR001734">
    <property type="entry name" value="Na/solute_symporter"/>
</dbReference>
<feature type="transmembrane region" description="Helical" evidence="7">
    <location>
        <begin position="364"/>
        <end position="384"/>
    </location>
</feature>
<feature type="transmembrane region" description="Helical" evidence="7">
    <location>
        <begin position="6"/>
        <end position="28"/>
    </location>
</feature>
<feature type="transmembrane region" description="Helical" evidence="7">
    <location>
        <begin position="552"/>
        <end position="570"/>
    </location>
</feature>
<evidence type="ECO:0000313" key="9">
    <source>
        <dbReference type="Proteomes" id="UP000290218"/>
    </source>
</evidence>
<proteinExistence type="inferred from homology"/>
<evidence type="ECO:0000256" key="6">
    <source>
        <dbReference type="RuleBase" id="RU362091"/>
    </source>
</evidence>
<evidence type="ECO:0000256" key="3">
    <source>
        <dbReference type="ARBA" id="ARBA00022692"/>
    </source>
</evidence>
<dbReference type="OrthoDB" id="9789704at2"/>
<feature type="transmembrane region" description="Helical" evidence="7">
    <location>
        <begin position="129"/>
        <end position="148"/>
    </location>
</feature>
<evidence type="ECO:0000313" key="8">
    <source>
        <dbReference type="EMBL" id="RXK54538.1"/>
    </source>
</evidence>
<keyword evidence="4 7" id="KW-1133">Transmembrane helix</keyword>
<feature type="transmembrane region" description="Helical" evidence="7">
    <location>
        <begin position="40"/>
        <end position="59"/>
    </location>
</feature>
<feature type="transmembrane region" description="Helical" evidence="7">
    <location>
        <begin position="154"/>
        <end position="174"/>
    </location>
</feature>
<name>A0A4Q1C6U8_9BACT</name>
<dbReference type="EMBL" id="SDHX01000001">
    <property type="protein sequence ID" value="RXK54538.1"/>
    <property type="molecule type" value="Genomic_DNA"/>
</dbReference>
<protein>
    <submittedName>
        <fullName evidence="8">Transporter</fullName>
    </submittedName>
</protein>
<dbReference type="Pfam" id="PF00474">
    <property type="entry name" value="SSF"/>
    <property type="match status" value="1"/>
</dbReference>
<evidence type="ECO:0000256" key="4">
    <source>
        <dbReference type="ARBA" id="ARBA00022989"/>
    </source>
</evidence>
<keyword evidence="9" id="KW-1185">Reference proteome</keyword>
<feature type="transmembrane region" description="Helical" evidence="7">
    <location>
        <begin position="181"/>
        <end position="205"/>
    </location>
</feature>
<keyword evidence="5 7" id="KW-0472">Membrane</keyword>
<dbReference type="PROSITE" id="PS50283">
    <property type="entry name" value="NA_SOLUT_SYMP_3"/>
    <property type="match status" value="1"/>
</dbReference>
<comment type="similarity">
    <text evidence="2 6">Belongs to the sodium:solute symporter (SSF) (TC 2.A.21) family.</text>
</comment>
<organism evidence="8 9">
    <name type="scientific">Oleiharenicola lentus</name>
    <dbReference type="NCBI Taxonomy" id="2508720"/>
    <lineage>
        <taxon>Bacteria</taxon>
        <taxon>Pseudomonadati</taxon>
        <taxon>Verrucomicrobiota</taxon>
        <taxon>Opitutia</taxon>
        <taxon>Opitutales</taxon>
        <taxon>Opitutaceae</taxon>
        <taxon>Oleiharenicola</taxon>
    </lineage>
</organism>
<feature type="transmembrane region" description="Helical" evidence="7">
    <location>
        <begin position="396"/>
        <end position="416"/>
    </location>
</feature>
<feature type="transmembrane region" description="Helical" evidence="7">
    <location>
        <begin position="463"/>
        <end position="489"/>
    </location>
</feature>
<dbReference type="Gene3D" id="1.20.1730.10">
    <property type="entry name" value="Sodium/glucose cotransporter"/>
    <property type="match status" value="1"/>
</dbReference>
<evidence type="ECO:0000256" key="1">
    <source>
        <dbReference type="ARBA" id="ARBA00004141"/>
    </source>
</evidence>
<dbReference type="AlphaFoldDB" id="A0A4Q1C6U8"/>
<evidence type="ECO:0000256" key="2">
    <source>
        <dbReference type="ARBA" id="ARBA00006434"/>
    </source>
</evidence>
<comment type="caution">
    <text evidence="8">The sequence shown here is derived from an EMBL/GenBank/DDBJ whole genome shotgun (WGS) entry which is preliminary data.</text>
</comment>
<evidence type="ECO:0000256" key="7">
    <source>
        <dbReference type="SAM" id="Phobius"/>
    </source>
</evidence>
<dbReference type="Proteomes" id="UP000290218">
    <property type="component" value="Unassembled WGS sequence"/>
</dbReference>
<evidence type="ECO:0000256" key="5">
    <source>
        <dbReference type="ARBA" id="ARBA00023136"/>
    </source>
</evidence>
<dbReference type="RefSeq" id="WP_129045902.1">
    <property type="nucleotide sequence ID" value="NZ_SDHX01000001.1"/>
</dbReference>
<feature type="transmembrane region" description="Helical" evidence="7">
    <location>
        <begin position="71"/>
        <end position="91"/>
    </location>
</feature>
<feature type="transmembrane region" description="Helical" evidence="7">
    <location>
        <begin position="225"/>
        <end position="244"/>
    </location>
</feature>
<sequence>MTFYDHAVIAFYFAFMLGMGWLVARFVRNTSDYFRGGGQMLWWLVGSSAFMTQFSAWTFTGAASMAYTEGWPILLLYFANAVGFVFNWLYFAARSRQMRVITVIEAVRIRFSPANEQVFTWLQVPLSTLYAGIWLNGLCVFLTAAFGFDLEFTIIVTGAVVVLMTIFAGSWAAVAGDFIQVLILMPVSVVAAFLSVQAVGGPSAFVERLPAGHLDLGRLLDSKLLLLWGVAVLIKQFISANNILDSSRYLCVKDGTHARKAALLGAALFIVGPIIWFIPPMAARILHPDLSAVFPGLGNPAEGAFLAMCLHTMPAGMLGLLLSGIFAATMSSMDSGLNRNVGIFVKSFYQPVLRPQATDRELVVTGRITTTVMGVLVVLAALNFSRMKDLGLFELMQQFGTLVAVPLTIPLVLCIIVQRTPPWAGWSTMVASFVGSLVATYVFDLAWLQETFSTGPLSPAERNYWTVSAGLFLNVTAGCLWFFGTCAFWNSSSPEYRERVGRFFHDLRTPIDFQKEIGEASDHQQGRVLGLLSLCYGGFITLLALIPNPPAGRLGFVFCGAVLILIGWALRRTRPSG</sequence>
<gene>
    <name evidence="8" type="ORF">ESB00_01155</name>
</gene>
<accession>A0A4Q1C6U8</accession>